<evidence type="ECO:0008006" key="3">
    <source>
        <dbReference type="Google" id="ProtNLM"/>
    </source>
</evidence>
<dbReference type="RefSeq" id="WP_124970562.1">
    <property type="nucleotide sequence ID" value="NZ_BDQK01000013.1"/>
</dbReference>
<protein>
    <recommendedName>
        <fullName evidence="3">Type II toxin-antitoxin system HicA family toxin</fullName>
    </recommendedName>
</protein>
<evidence type="ECO:0000313" key="1">
    <source>
        <dbReference type="EMBL" id="GBF80786.1"/>
    </source>
</evidence>
<dbReference type="AlphaFoldDB" id="A0A401IHW0"/>
<comment type="caution">
    <text evidence="1">The sequence shown here is derived from an EMBL/GenBank/DDBJ whole genome shotgun (WGS) entry which is preliminary data.</text>
</comment>
<sequence length="87" mass="10008">MNYPKIRYRELEKVILSLNFISLSTEGTQKVFEHPSGALIILPDYSENQEVSPTHIAAIARILDEFNIMNKLDFETFLENSLSFSTK</sequence>
<dbReference type="EMBL" id="BDQK01000013">
    <property type="protein sequence ID" value="GBF80786.1"/>
    <property type="molecule type" value="Genomic_DNA"/>
</dbReference>
<evidence type="ECO:0000313" key="2">
    <source>
        <dbReference type="Proteomes" id="UP000287247"/>
    </source>
</evidence>
<organism evidence="1 2">
    <name type="scientific">Aphanothece sacrum FPU1</name>
    <dbReference type="NCBI Taxonomy" id="1920663"/>
    <lineage>
        <taxon>Bacteria</taxon>
        <taxon>Bacillati</taxon>
        <taxon>Cyanobacteriota</taxon>
        <taxon>Cyanophyceae</taxon>
        <taxon>Oscillatoriophycideae</taxon>
        <taxon>Chroococcales</taxon>
        <taxon>Aphanothecaceae</taxon>
        <taxon>Aphanothece</taxon>
    </lineage>
</organism>
<dbReference type="OrthoDB" id="495565at2"/>
<gene>
    <name evidence="1" type="ORF">AsFPU1_2191</name>
</gene>
<dbReference type="Proteomes" id="UP000287247">
    <property type="component" value="Unassembled WGS sequence"/>
</dbReference>
<accession>A0A401IHW0</accession>
<keyword evidence="2" id="KW-1185">Reference proteome</keyword>
<proteinExistence type="predicted"/>
<reference evidence="2" key="1">
    <citation type="submission" date="2017-05" db="EMBL/GenBank/DDBJ databases">
        <title>Physiological properties and genetic analysis related to exopolysaccharide production of fresh-water unicellular cyanobacterium Aphanothece sacrum, Suizenji Nori, that has been cultured as a food source in Japan.</title>
        <authorList>
            <person name="Kanesaki Y."/>
            <person name="Yoshikawa S."/>
            <person name="Ohki K."/>
        </authorList>
    </citation>
    <scope>NUCLEOTIDE SEQUENCE [LARGE SCALE GENOMIC DNA]</scope>
    <source>
        <strain evidence="2">FPU1</strain>
    </source>
</reference>
<name>A0A401IHW0_APHSA</name>